<dbReference type="Gene3D" id="1.20.1280.50">
    <property type="match status" value="1"/>
</dbReference>
<evidence type="ECO:0000313" key="3">
    <source>
        <dbReference type="EMBL" id="KZO90366.1"/>
    </source>
</evidence>
<reference evidence="3 4" key="1">
    <citation type="journal article" date="2016" name="Mol. Biol. Evol.">
        <title>Comparative Genomics of Early-Diverging Mushroom-Forming Fungi Provides Insights into the Origins of Lignocellulose Decay Capabilities.</title>
        <authorList>
            <person name="Nagy L.G."/>
            <person name="Riley R."/>
            <person name="Tritt A."/>
            <person name="Adam C."/>
            <person name="Daum C."/>
            <person name="Floudas D."/>
            <person name="Sun H."/>
            <person name="Yadav J.S."/>
            <person name="Pangilinan J."/>
            <person name="Larsson K.H."/>
            <person name="Matsuura K."/>
            <person name="Barry K."/>
            <person name="Labutti K."/>
            <person name="Kuo R."/>
            <person name="Ohm R.A."/>
            <person name="Bhattacharya S.S."/>
            <person name="Shirouzu T."/>
            <person name="Yoshinaga Y."/>
            <person name="Martin F.M."/>
            <person name="Grigoriev I.V."/>
            <person name="Hibbett D.S."/>
        </authorList>
    </citation>
    <scope>NUCLEOTIDE SEQUENCE [LARGE SCALE GENOMIC DNA]</scope>
    <source>
        <strain evidence="3 4">TUFC12733</strain>
    </source>
</reference>
<feature type="domain" description="F-box" evidence="2">
    <location>
        <begin position="62"/>
        <end position="120"/>
    </location>
</feature>
<organism evidence="3 4">
    <name type="scientific">Calocera viscosa (strain TUFC12733)</name>
    <dbReference type="NCBI Taxonomy" id="1330018"/>
    <lineage>
        <taxon>Eukaryota</taxon>
        <taxon>Fungi</taxon>
        <taxon>Dikarya</taxon>
        <taxon>Basidiomycota</taxon>
        <taxon>Agaricomycotina</taxon>
        <taxon>Dacrymycetes</taxon>
        <taxon>Dacrymycetales</taxon>
        <taxon>Dacrymycetaceae</taxon>
        <taxon>Calocera</taxon>
    </lineage>
</organism>
<evidence type="ECO:0000313" key="4">
    <source>
        <dbReference type="Proteomes" id="UP000076738"/>
    </source>
</evidence>
<keyword evidence="1" id="KW-0175">Coiled coil</keyword>
<dbReference type="SUPFAM" id="SSF52047">
    <property type="entry name" value="RNI-like"/>
    <property type="match status" value="1"/>
</dbReference>
<sequence length="480" mass="54513">MIEAPSYPWSPLVGPQEVEVVDKVRQLMADIAETTTRLEQMKAELERLNKQLFALHAQKAPIARIPDEILIAIFEAGAETLPMFSSAYKRRLDIPFQRTCTRVCRRWRQVAESCTSLWATTSIHDVGGIRMFECHLARHCKTGSLCIEVHHQFDCVSRDDRRFAKALSQLFACTAERLARVSLTCCPHTMQTIFSDQVEFPSLRVLNFESADDCHLRDSQAVAYSIIDLTKFSSLRHFTHARHINPFSPPAILIPSSQPIFSIDLSGIFLPSVLRALLQDCGNLQRLGLEGIVLLKQSETTSSRLEPHKLPRLEELQAWIDHGHSTDILDELALTTRPSLRSIELSCKHGDFDADDFDLVWFLRHASNLRRARLSLCDDHTHQVLATLGSELRLLPMLCEIHLDSYESEIYSFSDETGEAEPPCDIVDLLKPLVDMRWNQMVQSSPSARVVLSHNIPAERVKELRDMGMRVDLVDFIPPT</sequence>
<evidence type="ECO:0000259" key="2">
    <source>
        <dbReference type="Pfam" id="PF12937"/>
    </source>
</evidence>
<dbReference type="STRING" id="1330018.A0A167GB20"/>
<name>A0A167GB20_CALVF</name>
<evidence type="ECO:0000256" key="1">
    <source>
        <dbReference type="SAM" id="Coils"/>
    </source>
</evidence>
<feature type="coiled-coil region" evidence="1">
    <location>
        <begin position="24"/>
        <end position="58"/>
    </location>
</feature>
<dbReference type="OrthoDB" id="3365698at2759"/>
<keyword evidence="4" id="KW-1185">Reference proteome</keyword>
<dbReference type="InterPro" id="IPR001810">
    <property type="entry name" value="F-box_dom"/>
</dbReference>
<dbReference type="Proteomes" id="UP000076738">
    <property type="component" value="Unassembled WGS sequence"/>
</dbReference>
<protein>
    <recommendedName>
        <fullName evidence="2">F-box domain-containing protein</fullName>
    </recommendedName>
</protein>
<dbReference type="Pfam" id="PF12937">
    <property type="entry name" value="F-box-like"/>
    <property type="match status" value="1"/>
</dbReference>
<dbReference type="EMBL" id="KV417344">
    <property type="protein sequence ID" value="KZO90366.1"/>
    <property type="molecule type" value="Genomic_DNA"/>
</dbReference>
<dbReference type="Gene3D" id="3.80.10.10">
    <property type="entry name" value="Ribonuclease Inhibitor"/>
    <property type="match status" value="1"/>
</dbReference>
<dbReference type="AlphaFoldDB" id="A0A167GB20"/>
<dbReference type="InterPro" id="IPR032675">
    <property type="entry name" value="LRR_dom_sf"/>
</dbReference>
<gene>
    <name evidence="3" type="ORF">CALVIDRAFT_542776</name>
</gene>
<proteinExistence type="predicted"/>
<accession>A0A167GB20</accession>